<dbReference type="Gramene" id="CME080CT">
    <property type="protein sequence ID" value="CME080CT"/>
    <property type="gene ID" value="CME080C"/>
</dbReference>
<dbReference type="Gene3D" id="2.20.28.10">
    <property type="match status" value="1"/>
</dbReference>
<dbReference type="AlphaFoldDB" id="M1UPH1"/>
<gene>
    <name evidence="4" type="ORF">CYME_CME080C</name>
</gene>
<feature type="domain" description="Rubredoxin-like" evidence="3">
    <location>
        <begin position="153"/>
        <end position="196"/>
    </location>
</feature>
<accession>M1UPH1</accession>
<evidence type="ECO:0000313" key="5">
    <source>
        <dbReference type="Proteomes" id="UP000007014"/>
    </source>
</evidence>
<dbReference type="eggNOG" id="ENOG502SAH1">
    <property type="taxonomic scope" value="Eukaryota"/>
</dbReference>
<reference evidence="4 5" key="2">
    <citation type="journal article" date="2007" name="BMC Biol.">
        <title>A 100%-complete sequence reveals unusually simple genomic features in the hot-spring red alga Cyanidioschyzon merolae.</title>
        <authorList>
            <person name="Nozaki H."/>
            <person name="Takano H."/>
            <person name="Misumi O."/>
            <person name="Terasawa K."/>
            <person name="Matsuzaki M."/>
            <person name="Maruyama S."/>
            <person name="Nishida K."/>
            <person name="Yagisawa F."/>
            <person name="Yoshida Y."/>
            <person name="Fujiwara T."/>
            <person name="Takio S."/>
            <person name="Tamura K."/>
            <person name="Chung S.J."/>
            <person name="Nakamura S."/>
            <person name="Kuroiwa H."/>
            <person name="Tanaka K."/>
            <person name="Sato N."/>
            <person name="Kuroiwa T."/>
        </authorList>
    </citation>
    <scope>NUCLEOTIDE SEQUENCE [LARGE SCALE GENOMIC DNA]</scope>
    <source>
        <strain evidence="4 5">10D</strain>
    </source>
</reference>
<evidence type="ECO:0000259" key="3">
    <source>
        <dbReference type="PROSITE" id="PS50903"/>
    </source>
</evidence>
<dbReference type="PROSITE" id="PS50903">
    <property type="entry name" value="RUBREDOXIN_LIKE"/>
    <property type="match status" value="1"/>
</dbReference>
<organism evidence="4 5">
    <name type="scientific">Cyanidioschyzon merolae (strain NIES-3377 / 10D)</name>
    <name type="common">Unicellular red alga</name>
    <dbReference type="NCBI Taxonomy" id="280699"/>
    <lineage>
        <taxon>Eukaryota</taxon>
        <taxon>Rhodophyta</taxon>
        <taxon>Bangiophyceae</taxon>
        <taxon>Cyanidiales</taxon>
        <taxon>Cyanidiaceae</taxon>
        <taxon>Cyanidioschyzon</taxon>
    </lineage>
</organism>
<feature type="transmembrane region" description="Helical" evidence="2">
    <location>
        <begin position="210"/>
        <end position="231"/>
    </location>
</feature>
<feature type="region of interest" description="Disordered" evidence="1">
    <location>
        <begin position="33"/>
        <end position="134"/>
    </location>
</feature>
<evidence type="ECO:0000256" key="1">
    <source>
        <dbReference type="SAM" id="MobiDB-lite"/>
    </source>
</evidence>
<dbReference type="GO" id="GO:0005506">
    <property type="term" value="F:iron ion binding"/>
    <property type="evidence" value="ECO:0007669"/>
    <property type="project" value="InterPro"/>
</dbReference>
<dbReference type="KEGG" id="cme:CYME_CME080C"/>
<reference evidence="4 5" key="1">
    <citation type="journal article" date="2004" name="Nature">
        <title>Genome sequence of the ultrasmall unicellular red alga Cyanidioschyzon merolae 10D.</title>
        <authorList>
            <person name="Matsuzaki M."/>
            <person name="Misumi O."/>
            <person name="Shin-i T."/>
            <person name="Maruyama S."/>
            <person name="Takahara M."/>
            <person name="Miyagishima S."/>
            <person name="Mori T."/>
            <person name="Nishida K."/>
            <person name="Yagisawa F."/>
            <person name="Nishida K."/>
            <person name="Yoshida Y."/>
            <person name="Nishimura Y."/>
            <person name="Nakao S."/>
            <person name="Kobayashi T."/>
            <person name="Momoyama Y."/>
            <person name="Higashiyama T."/>
            <person name="Minoda A."/>
            <person name="Sano M."/>
            <person name="Nomoto H."/>
            <person name="Oishi K."/>
            <person name="Hayashi H."/>
            <person name="Ohta F."/>
            <person name="Nishizaka S."/>
            <person name="Haga S."/>
            <person name="Miura S."/>
            <person name="Morishita T."/>
            <person name="Kabeya Y."/>
            <person name="Terasawa K."/>
            <person name="Suzuki Y."/>
            <person name="Ishii Y."/>
            <person name="Asakawa S."/>
            <person name="Takano H."/>
            <person name="Ohta N."/>
            <person name="Kuroiwa H."/>
            <person name="Tanaka K."/>
            <person name="Shimizu N."/>
            <person name="Sugano S."/>
            <person name="Sato N."/>
            <person name="Nozaki H."/>
            <person name="Ogasawara N."/>
            <person name="Kohara Y."/>
            <person name="Kuroiwa T."/>
        </authorList>
    </citation>
    <scope>NUCLEOTIDE SEQUENCE [LARGE SCALE GENOMIC DNA]</scope>
    <source>
        <strain evidence="4 5">10D</strain>
    </source>
</reference>
<feature type="compositionally biased region" description="Polar residues" evidence="1">
    <location>
        <begin position="38"/>
        <end position="53"/>
    </location>
</feature>
<keyword evidence="2" id="KW-0812">Transmembrane</keyword>
<sequence length="234" mass="25326">MWLYAVNSGFTQRRSCTRWERFSSTCPRAVSTKGRVCTRSTRLSVQCSASSGQDRSDMGGDVPHSAEQAESKSVSSGNGKSPVAGANAGRADDLSGRVDDTPAGAQVEASAAPRQSPVQQPPIGPRRKKPKADEYEELGSADIDVNADYEIWPGSWLCVDCGWEYSTKAFGMPLELQPETFRCPQCGARKRRFAKKLGSKVAITRDTSNLPIFVMSMLGLLAVIAFGIWAANKL</sequence>
<feature type="compositionally biased region" description="Basic and acidic residues" evidence="1">
    <location>
        <begin position="90"/>
        <end position="100"/>
    </location>
</feature>
<keyword evidence="2" id="KW-0472">Membrane</keyword>
<evidence type="ECO:0000313" key="4">
    <source>
        <dbReference type="EMBL" id="BAM79306.1"/>
    </source>
</evidence>
<protein>
    <recommendedName>
        <fullName evidence="3">Rubredoxin-like domain-containing protein</fullName>
    </recommendedName>
</protein>
<dbReference type="Proteomes" id="UP000007014">
    <property type="component" value="Chromosome 5"/>
</dbReference>
<dbReference type="EMBL" id="AP006487">
    <property type="protein sequence ID" value="BAM79306.1"/>
    <property type="molecule type" value="Genomic_DNA"/>
</dbReference>
<dbReference type="OrthoDB" id="408899at2759"/>
<proteinExistence type="predicted"/>
<keyword evidence="5" id="KW-1185">Reference proteome</keyword>
<dbReference type="RefSeq" id="XP_005535592.1">
    <property type="nucleotide sequence ID" value="XM_005535535.1"/>
</dbReference>
<keyword evidence="2" id="KW-1133">Transmembrane helix</keyword>
<evidence type="ECO:0000256" key="2">
    <source>
        <dbReference type="SAM" id="Phobius"/>
    </source>
</evidence>
<dbReference type="InterPro" id="IPR024934">
    <property type="entry name" value="Rubredoxin-like_dom"/>
</dbReference>
<dbReference type="GeneID" id="16992855"/>
<dbReference type="SUPFAM" id="SSF57802">
    <property type="entry name" value="Rubredoxin-like"/>
    <property type="match status" value="1"/>
</dbReference>
<name>M1UPH1_CYAM1</name>
<dbReference type="HOGENOM" id="CLU_1186488_0_0_1"/>